<dbReference type="InterPro" id="IPR018461">
    <property type="entry name" value="Na/H_Antiport_NhaC-like_C"/>
</dbReference>
<dbReference type="RefSeq" id="WP_043665539.1">
    <property type="nucleotide sequence ID" value="NZ_BKBB01000005.1"/>
</dbReference>
<dbReference type="EMBL" id="LRDH01000108">
    <property type="protein sequence ID" value="PPV14477.1"/>
    <property type="molecule type" value="Genomic_DNA"/>
</dbReference>
<gene>
    <name evidence="10" type="ORF">AWN73_13890</name>
</gene>
<dbReference type="OrthoDB" id="9790605at2"/>
<dbReference type="GO" id="GO:0015297">
    <property type="term" value="F:antiporter activity"/>
    <property type="evidence" value="ECO:0007669"/>
    <property type="project" value="UniProtKB-KW"/>
</dbReference>
<dbReference type="Pfam" id="PF03553">
    <property type="entry name" value="Na_H_antiporter"/>
    <property type="match status" value="2"/>
</dbReference>
<evidence type="ECO:0000313" key="11">
    <source>
        <dbReference type="Proteomes" id="UP000238081"/>
    </source>
</evidence>
<comment type="caution">
    <text evidence="10">The sequence shown here is derived from an EMBL/GenBank/DDBJ whole genome shotgun (WGS) entry which is preliminary data.</text>
</comment>
<proteinExistence type="inferred from homology"/>
<dbReference type="Proteomes" id="UP000238081">
    <property type="component" value="Unassembled WGS sequence"/>
</dbReference>
<comment type="subcellular location">
    <subcellularLocation>
        <location evidence="1">Cell membrane</location>
        <topology evidence="1">Multi-pass membrane protein</topology>
    </subcellularLocation>
</comment>
<reference evidence="10 11" key="1">
    <citation type="submission" date="2016-01" db="EMBL/GenBank/DDBJ databases">
        <title>Characterization of the Clostridium difficile lineages that are prevalent in Hong Kong and China.</title>
        <authorList>
            <person name="Kwok J.S.-L."/>
            <person name="Lam W.-Y."/>
            <person name="Ip M."/>
            <person name="Chan T.-F."/>
            <person name="Hawkey P.M."/>
            <person name="Tsui S.K.-W."/>
        </authorList>
    </citation>
    <scope>NUCLEOTIDE SEQUENCE [LARGE SCALE GENOMIC DNA]</scope>
    <source>
        <strain evidence="10 11">300064</strain>
    </source>
</reference>
<evidence type="ECO:0000256" key="2">
    <source>
        <dbReference type="ARBA" id="ARBA00022448"/>
    </source>
</evidence>
<evidence type="ECO:0000259" key="9">
    <source>
        <dbReference type="Pfam" id="PF03553"/>
    </source>
</evidence>
<evidence type="ECO:0000256" key="5">
    <source>
        <dbReference type="ARBA" id="ARBA00022692"/>
    </source>
</evidence>
<name>A0A0A6PVZ2_CLOBU</name>
<evidence type="ECO:0000256" key="6">
    <source>
        <dbReference type="ARBA" id="ARBA00022989"/>
    </source>
</evidence>
<keyword evidence="4" id="KW-1003">Cell membrane</keyword>
<dbReference type="GO" id="GO:0005886">
    <property type="term" value="C:plasma membrane"/>
    <property type="evidence" value="ECO:0007669"/>
    <property type="project" value="UniProtKB-SubCell"/>
</dbReference>
<evidence type="ECO:0000256" key="3">
    <source>
        <dbReference type="ARBA" id="ARBA00022449"/>
    </source>
</evidence>
<feature type="domain" description="Na+/H+ antiporter NhaC-like C-terminal" evidence="9">
    <location>
        <begin position="9"/>
        <end position="200"/>
    </location>
</feature>
<evidence type="ECO:0000256" key="8">
    <source>
        <dbReference type="ARBA" id="ARBA00038435"/>
    </source>
</evidence>
<dbReference type="PANTHER" id="PTHR33451:SF5">
    <property type="entry name" value="NA+_H+ ANTIPORTER"/>
    <property type="match status" value="1"/>
</dbReference>
<organism evidence="10 11">
    <name type="scientific">Clostridium butyricum</name>
    <dbReference type="NCBI Taxonomy" id="1492"/>
    <lineage>
        <taxon>Bacteria</taxon>
        <taxon>Bacillati</taxon>
        <taxon>Bacillota</taxon>
        <taxon>Clostridia</taxon>
        <taxon>Eubacteriales</taxon>
        <taxon>Clostridiaceae</taxon>
        <taxon>Clostridium</taxon>
    </lineage>
</organism>
<dbReference type="AlphaFoldDB" id="A0A0A6PVZ2"/>
<keyword evidence="6" id="KW-1133">Transmembrane helix</keyword>
<evidence type="ECO:0000256" key="1">
    <source>
        <dbReference type="ARBA" id="ARBA00004651"/>
    </source>
</evidence>
<evidence type="ECO:0000313" key="10">
    <source>
        <dbReference type="EMBL" id="PPV14477.1"/>
    </source>
</evidence>
<evidence type="ECO:0000256" key="7">
    <source>
        <dbReference type="ARBA" id="ARBA00023136"/>
    </source>
</evidence>
<dbReference type="InterPro" id="IPR052180">
    <property type="entry name" value="NhaC_Na-H+_Antiporter"/>
</dbReference>
<keyword evidence="5" id="KW-0812">Transmembrane</keyword>
<accession>A0A0A6PVZ2</accession>
<sequence>MIKKGSIVGLIPLIVFLALYMGIGIFTGSFDNMPLMVGVLIAVGIGLLLNRKENGKTTFEEKVDIFCKGGGEHTLVQIILIYILAGAFYGTASGMHAVDSVVNIGLAILPSNMILPGLFLIGCLLSFSMGTSMGTVAALIPIAIDISSKTGINVALVSGVVVGGAMFGDNLSFISDTTIAATRTQEVEMKDKFKINILMVIPAVILNIVFLYLNSPATVIEDTSYTFNIVNIIPYILIIVLSILGLNVVKVMSFGVISGIIIGVIHGDFSLLQSLTVIHDGMIGMEDMAIITIFVGGMVALMEHLGGIDFLLEKLTKNTKSVKGGELSIAALVSLLDIATTNNTVSIIAAGPIARDIADEYGIDRRRVASILDIFSSAFNGLLPYAGQLLVAAGLTGVTPTNIMVYNWYSILMLIFGIIFILLGWPKLKYSNRVLKKVDKNEREVLKIAENS</sequence>
<keyword evidence="7" id="KW-0472">Membrane</keyword>
<dbReference type="PANTHER" id="PTHR33451">
    <property type="entry name" value="MALATE-2H(+)/NA(+)-LACTATE ANTIPORTER"/>
    <property type="match status" value="1"/>
</dbReference>
<keyword evidence="3" id="KW-0050">Antiport</keyword>
<feature type="domain" description="Na+/H+ antiporter NhaC-like C-terminal" evidence="9">
    <location>
        <begin position="229"/>
        <end position="425"/>
    </location>
</feature>
<evidence type="ECO:0000256" key="4">
    <source>
        <dbReference type="ARBA" id="ARBA00022475"/>
    </source>
</evidence>
<keyword evidence="2" id="KW-0813">Transport</keyword>
<comment type="similarity">
    <text evidence="8">Belongs to the NhaC Na(+)/H(+) (TC 2.A.35) antiporter family.</text>
</comment>
<dbReference type="KEGG" id="cbut:ATN24_17950"/>
<protein>
    <submittedName>
        <fullName evidence="10">Sodium:proton antiporter</fullName>
    </submittedName>
</protein>